<dbReference type="PANTHER" id="PTHR48081">
    <property type="entry name" value="AB HYDROLASE SUPERFAMILY PROTEIN C4A8.06C"/>
    <property type="match status" value="1"/>
</dbReference>
<feature type="domain" description="BD-FAE-like" evidence="2">
    <location>
        <begin position="67"/>
        <end position="264"/>
    </location>
</feature>
<name>A0A9D1L1G2_9FIRM</name>
<proteinExistence type="predicted"/>
<dbReference type="InterPro" id="IPR050300">
    <property type="entry name" value="GDXG_lipolytic_enzyme"/>
</dbReference>
<dbReference type="AlphaFoldDB" id="A0A9D1L1G2"/>
<evidence type="ECO:0000313" key="4">
    <source>
        <dbReference type="Proteomes" id="UP000824088"/>
    </source>
</evidence>
<dbReference type="EMBL" id="DVMN01000076">
    <property type="protein sequence ID" value="HIU21444.1"/>
    <property type="molecule type" value="Genomic_DNA"/>
</dbReference>
<evidence type="ECO:0000259" key="2">
    <source>
        <dbReference type="Pfam" id="PF20434"/>
    </source>
</evidence>
<evidence type="ECO:0000256" key="1">
    <source>
        <dbReference type="ARBA" id="ARBA00022801"/>
    </source>
</evidence>
<gene>
    <name evidence="3" type="ORF">IAD51_04340</name>
</gene>
<reference evidence="3" key="2">
    <citation type="journal article" date="2021" name="PeerJ">
        <title>Extensive microbial diversity within the chicken gut microbiome revealed by metagenomics and culture.</title>
        <authorList>
            <person name="Gilroy R."/>
            <person name="Ravi A."/>
            <person name="Getino M."/>
            <person name="Pursley I."/>
            <person name="Horton D.L."/>
            <person name="Alikhan N.F."/>
            <person name="Baker D."/>
            <person name="Gharbi K."/>
            <person name="Hall N."/>
            <person name="Watson M."/>
            <person name="Adriaenssens E.M."/>
            <person name="Foster-Nyarko E."/>
            <person name="Jarju S."/>
            <person name="Secka A."/>
            <person name="Antonio M."/>
            <person name="Oren A."/>
            <person name="Chaudhuri R.R."/>
            <person name="La Ragione R."/>
            <person name="Hildebrand F."/>
            <person name="Pallen M.J."/>
        </authorList>
    </citation>
    <scope>NUCLEOTIDE SEQUENCE</scope>
    <source>
        <strain evidence="3">1063</strain>
    </source>
</reference>
<organism evidence="3 4">
    <name type="scientific">Candidatus Limadaptatus stercorigallinarum</name>
    <dbReference type="NCBI Taxonomy" id="2840845"/>
    <lineage>
        <taxon>Bacteria</taxon>
        <taxon>Bacillati</taxon>
        <taxon>Bacillota</taxon>
        <taxon>Clostridia</taxon>
        <taxon>Eubacteriales</taxon>
        <taxon>Candidatus Limadaptatus</taxon>
    </lineage>
</organism>
<evidence type="ECO:0000313" key="3">
    <source>
        <dbReference type="EMBL" id="HIU21444.1"/>
    </source>
</evidence>
<dbReference type="GO" id="GO:0016787">
    <property type="term" value="F:hydrolase activity"/>
    <property type="evidence" value="ECO:0007669"/>
    <property type="project" value="UniProtKB-KW"/>
</dbReference>
<keyword evidence="1 3" id="KW-0378">Hydrolase</keyword>
<dbReference type="SUPFAM" id="SSF53474">
    <property type="entry name" value="alpha/beta-Hydrolases"/>
    <property type="match status" value="1"/>
</dbReference>
<comment type="caution">
    <text evidence="3">The sequence shown here is derived from an EMBL/GenBank/DDBJ whole genome shotgun (WGS) entry which is preliminary data.</text>
</comment>
<protein>
    <submittedName>
        <fullName evidence="3">Alpha/beta hydrolase fold domain-containing protein</fullName>
    </submittedName>
</protein>
<dbReference type="InterPro" id="IPR029058">
    <property type="entry name" value="AB_hydrolase_fold"/>
</dbReference>
<dbReference type="Gene3D" id="3.40.50.1820">
    <property type="entry name" value="alpha/beta hydrolase"/>
    <property type="match status" value="1"/>
</dbReference>
<dbReference type="InterPro" id="IPR049492">
    <property type="entry name" value="BD-FAE-like_dom"/>
</dbReference>
<reference evidence="3" key="1">
    <citation type="submission" date="2020-10" db="EMBL/GenBank/DDBJ databases">
        <authorList>
            <person name="Gilroy R."/>
        </authorList>
    </citation>
    <scope>NUCLEOTIDE SEQUENCE</scope>
    <source>
        <strain evidence="3">1063</strain>
    </source>
</reference>
<sequence length="340" mass="38718">MKRKPAPESMKEFQEKLLYDIKFAYVRTGHAKNELLGFLTVFNAKRSFNVRVKRAVQYAPDDKRLYLNIYERKDRDPSIKAPVFVYIHGGGWIGGLPETREAFNTRIAEAGYFVVSLYYGHSPFYPHPEPIQNIYKAFAWLKENAEEYNIDTDAIFVGGESAGAHLSAMAGAIATNPAYNARFDLDERSRHQKIAGLVLNCGVFDLEKAIGLPFRNIELYVQSYCGGKPFDELTEEEKKEISPIYHVTKDFPPTFAVSAQYDALAVLTFDLVEKLHELGVEVEHYHGTGKFAVHAFAVVQALKISKRAMFGIRNFLRAHTRESLRLRMKPKRAKAKEKSK</sequence>
<dbReference type="Pfam" id="PF20434">
    <property type="entry name" value="BD-FAE"/>
    <property type="match status" value="1"/>
</dbReference>
<accession>A0A9D1L1G2</accession>
<dbReference type="Proteomes" id="UP000824088">
    <property type="component" value="Unassembled WGS sequence"/>
</dbReference>